<dbReference type="STRING" id="34060.B0181_09630"/>
<feature type="domain" description="Dyp-type peroxidase N-terminal" evidence="7">
    <location>
        <begin position="5"/>
        <end position="131"/>
    </location>
</feature>
<protein>
    <submittedName>
        <fullName evidence="9 10">Peroxidase</fullName>
        <ecNumber evidence="10">1.11.1.-</ecNumber>
    </submittedName>
</protein>
<keyword evidence="4 10" id="KW-0560">Oxidoreductase</keyword>
<evidence type="ECO:0000313" key="10">
    <source>
        <dbReference type="EMBL" id="STZ10118.1"/>
    </source>
</evidence>
<evidence type="ECO:0000256" key="6">
    <source>
        <dbReference type="ARBA" id="ARBA00025737"/>
    </source>
</evidence>
<proteinExistence type="inferred from homology"/>
<dbReference type="NCBIfam" id="TIGR01413">
    <property type="entry name" value="Dyp_perox_fam"/>
    <property type="match status" value="1"/>
</dbReference>
<comment type="cofactor">
    <cofactor evidence="1">
        <name>heme b</name>
        <dbReference type="ChEBI" id="CHEBI:60344"/>
    </cofactor>
</comment>
<gene>
    <name evidence="10" type="primary">yfeX</name>
    <name evidence="9" type="ORF">B0181_09630</name>
    <name evidence="10" type="ORF">NCTC10293_00442</name>
</gene>
<dbReference type="InterPro" id="IPR048327">
    <property type="entry name" value="Dyp_perox_N"/>
</dbReference>
<dbReference type="InterPro" id="IPR011008">
    <property type="entry name" value="Dimeric_a/b-barrel"/>
</dbReference>
<evidence type="ECO:0000256" key="5">
    <source>
        <dbReference type="ARBA" id="ARBA00023004"/>
    </source>
</evidence>
<reference evidence="9 11" key="1">
    <citation type="submission" date="2017-02" db="EMBL/GenBank/DDBJ databases">
        <title>Draft genome sequence of Moraxella caviae CCUG 355 type strain.</title>
        <authorList>
            <person name="Engstrom-Jakobsson H."/>
            <person name="Salva-Serra F."/>
            <person name="Thorell K."/>
            <person name="Gonzales-Siles L."/>
            <person name="Karlsson R."/>
            <person name="Boulund F."/>
            <person name="Engstrand L."/>
            <person name="Moore E."/>
        </authorList>
    </citation>
    <scope>NUCLEOTIDE SEQUENCE [LARGE SCALE GENOMIC DNA]</scope>
    <source>
        <strain evidence="9 11">CCUG 355</strain>
    </source>
</reference>
<dbReference type="GO" id="GO:0020037">
    <property type="term" value="F:heme binding"/>
    <property type="evidence" value="ECO:0007669"/>
    <property type="project" value="InterPro"/>
</dbReference>
<dbReference type="Proteomes" id="UP000190435">
    <property type="component" value="Unassembled WGS sequence"/>
</dbReference>
<dbReference type="GO" id="GO:0005829">
    <property type="term" value="C:cytosol"/>
    <property type="evidence" value="ECO:0007669"/>
    <property type="project" value="TreeGrafter"/>
</dbReference>
<dbReference type="PANTHER" id="PTHR30521">
    <property type="entry name" value="DEFERROCHELATASE/PEROXIDASE"/>
    <property type="match status" value="1"/>
</dbReference>
<feature type="domain" description="Dyp-type peroxidase C-terminal" evidence="8">
    <location>
        <begin position="135"/>
        <end position="291"/>
    </location>
</feature>
<dbReference type="PANTHER" id="PTHR30521:SF0">
    <property type="entry name" value="DYP-TYPE PEROXIDASE FAMILY PROTEIN"/>
    <property type="match status" value="1"/>
</dbReference>
<dbReference type="Proteomes" id="UP000255279">
    <property type="component" value="Unassembled WGS sequence"/>
</dbReference>
<keyword evidence="5" id="KW-0408">Iron</keyword>
<dbReference type="InterPro" id="IPR048328">
    <property type="entry name" value="Dyp_perox_C"/>
</dbReference>
<accession>A0A1S9ZWE8</accession>
<evidence type="ECO:0000313" key="11">
    <source>
        <dbReference type="Proteomes" id="UP000190435"/>
    </source>
</evidence>
<dbReference type="AlphaFoldDB" id="A0A1S9ZWE8"/>
<evidence type="ECO:0000259" key="8">
    <source>
        <dbReference type="Pfam" id="PF20628"/>
    </source>
</evidence>
<reference evidence="10 12" key="2">
    <citation type="submission" date="2018-06" db="EMBL/GenBank/DDBJ databases">
        <authorList>
            <consortium name="Pathogen Informatics"/>
            <person name="Doyle S."/>
        </authorList>
    </citation>
    <scope>NUCLEOTIDE SEQUENCE [LARGE SCALE GENOMIC DNA]</scope>
    <source>
        <strain evidence="10 12">NCTC10293</strain>
    </source>
</reference>
<dbReference type="EC" id="1.11.1.-" evidence="10"/>
<dbReference type="EMBL" id="UGQE01000001">
    <property type="protein sequence ID" value="STZ10118.1"/>
    <property type="molecule type" value="Genomic_DNA"/>
</dbReference>
<dbReference type="RefSeq" id="WP_078277284.1">
    <property type="nucleotide sequence ID" value="NZ_CAACXO010000017.1"/>
</dbReference>
<sequence length="299" mass="33316">MPTAQTAIIPDHCRAAIWIEADIQDYDKIADACKQSLDVLASWQQRFTDKALGLSIGFGKRAWEVLGTHEAAELKDFPGYGRGEIRAPATQHDLLIYIQSYEHDLNFSLALAVLQAFGESISVQQETHGFRRYEDRGLDDFVDGTENPQGDDISAVAIDEHGGSYVLLQRYRHDLNKWQACSLAEQEEAVARCKASNEEFAKADRHPCSHIARTNLREDGVKLEIVRRSLPYGAASGEHGLAFMAYCARLHNIEAQLQHMFGDTEDGLTDLLLTRLSKALSGGYYYAPSVEDLQSLAVK</sequence>
<evidence type="ECO:0000313" key="9">
    <source>
        <dbReference type="EMBL" id="OOR87709.1"/>
    </source>
</evidence>
<evidence type="ECO:0000256" key="2">
    <source>
        <dbReference type="ARBA" id="ARBA00022559"/>
    </source>
</evidence>
<evidence type="ECO:0000256" key="1">
    <source>
        <dbReference type="ARBA" id="ARBA00001970"/>
    </source>
</evidence>
<dbReference type="InterPro" id="IPR006314">
    <property type="entry name" value="Dyp_peroxidase"/>
</dbReference>
<organism evidence="9 11">
    <name type="scientific">Moraxella caviae</name>
    <dbReference type="NCBI Taxonomy" id="34060"/>
    <lineage>
        <taxon>Bacteria</taxon>
        <taxon>Pseudomonadati</taxon>
        <taxon>Pseudomonadota</taxon>
        <taxon>Gammaproteobacteria</taxon>
        <taxon>Moraxellales</taxon>
        <taxon>Moraxellaceae</taxon>
        <taxon>Moraxella</taxon>
    </lineage>
</organism>
<comment type="similarity">
    <text evidence="6">Belongs to the DyP-type peroxidase family.</text>
</comment>
<dbReference type="GO" id="GO:0004601">
    <property type="term" value="F:peroxidase activity"/>
    <property type="evidence" value="ECO:0007669"/>
    <property type="project" value="UniProtKB-KW"/>
</dbReference>
<evidence type="ECO:0000259" key="7">
    <source>
        <dbReference type="Pfam" id="PF04261"/>
    </source>
</evidence>
<dbReference type="Pfam" id="PF20628">
    <property type="entry name" value="Dyp_perox_C"/>
    <property type="match status" value="1"/>
</dbReference>
<dbReference type="OrthoDB" id="3251355at2"/>
<keyword evidence="11" id="KW-1185">Reference proteome</keyword>
<keyword evidence="3" id="KW-0479">Metal-binding</keyword>
<keyword evidence="2 9" id="KW-0575">Peroxidase</keyword>
<dbReference type="PROSITE" id="PS51404">
    <property type="entry name" value="DYP_PEROXIDASE"/>
    <property type="match status" value="1"/>
</dbReference>
<dbReference type="EMBL" id="MUXU01000063">
    <property type="protein sequence ID" value="OOR87709.1"/>
    <property type="molecule type" value="Genomic_DNA"/>
</dbReference>
<dbReference type="SUPFAM" id="SSF54909">
    <property type="entry name" value="Dimeric alpha+beta barrel"/>
    <property type="match status" value="1"/>
</dbReference>
<dbReference type="GO" id="GO:0046872">
    <property type="term" value="F:metal ion binding"/>
    <property type="evidence" value="ECO:0007669"/>
    <property type="project" value="UniProtKB-KW"/>
</dbReference>
<name>A0A1S9ZWE8_9GAMM</name>
<dbReference type="Pfam" id="PF04261">
    <property type="entry name" value="Dyp_perox_N"/>
    <property type="match status" value="1"/>
</dbReference>
<evidence type="ECO:0000256" key="4">
    <source>
        <dbReference type="ARBA" id="ARBA00023002"/>
    </source>
</evidence>
<evidence type="ECO:0000313" key="12">
    <source>
        <dbReference type="Proteomes" id="UP000255279"/>
    </source>
</evidence>
<evidence type="ECO:0000256" key="3">
    <source>
        <dbReference type="ARBA" id="ARBA00022723"/>
    </source>
</evidence>